<dbReference type="EMBL" id="JBHSHD010000010">
    <property type="protein sequence ID" value="MFC4821931.1"/>
    <property type="molecule type" value="Genomic_DNA"/>
</dbReference>
<organism evidence="2 3">
    <name type="scientific">Dokdonella ginsengisoli</name>
    <dbReference type="NCBI Taxonomy" id="363846"/>
    <lineage>
        <taxon>Bacteria</taxon>
        <taxon>Pseudomonadati</taxon>
        <taxon>Pseudomonadota</taxon>
        <taxon>Gammaproteobacteria</taxon>
        <taxon>Lysobacterales</taxon>
        <taxon>Rhodanobacteraceae</taxon>
        <taxon>Dokdonella</taxon>
    </lineage>
</organism>
<name>A0ABV9QYR9_9GAMM</name>
<evidence type="ECO:0000313" key="3">
    <source>
        <dbReference type="Proteomes" id="UP001595886"/>
    </source>
</evidence>
<feature type="compositionally biased region" description="Basic and acidic residues" evidence="1">
    <location>
        <begin position="1"/>
        <end position="14"/>
    </location>
</feature>
<feature type="region of interest" description="Disordered" evidence="1">
    <location>
        <begin position="1"/>
        <end position="58"/>
    </location>
</feature>
<evidence type="ECO:0000313" key="2">
    <source>
        <dbReference type="EMBL" id="MFC4821931.1"/>
    </source>
</evidence>
<proteinExistence type="predicted"/>
<sequence>MSRDRKDIHPDGHHSVPAAESARERAARKAHESHALDEALKETFPTSDPVSPFIPAIPTENEPAAAESDSCAHPGCTCPVRAPEIWCSEVCRDQQQGYVNANATCMCEHDTCCHRDRASIP</sequence>
<dbReference type="Proteomes" id="UP001595886">
    <property type="component" value="Unassembled WGS sequence"/>
</dbReference>
<protein>
    <submittedName>
        <fullName evidence="2">Uncharacterized protein</fullName>
    </submittedName>
</protein>
<dbReference type="RefSeq" id="WP_380022192.1">
    <property type="nucleotide sequence ID" value="NZ_JBHSHD010000010.1"/>
</dbReference>
<feature type="compositionally biased region" description="Basic and acidic residues" evidence="1">
    <location>
        <begin position="21"/>
        <end position="41"/>
    </location>
</feature>
<comment type="caution">
    <text evidence="2">The sequence shown here is derived from an EMBL/GenBank/DDBJ whole genome shotgun (WGS) entry which is preliminary data.</text>
</comment>
<keyword evidence="3" id="KW-1185">Reference proteome</keyword>
<reference evidence="3" key="1">
    <citation type="journal article" date="2019" name="Int. J. Syst. Evol. Microbiol.">
        <title>The Global Catalogue of Microorganisms (GCM) 10K type strain sequencing project: providing services to taxonomists for standard genome sequencing and annotation.</title>
        <authorList>
            <consortium name="The Broad Institute Genomics Platform"/>
            <consortium name="The Broad Institute Genome Sequencing Center for Infectious Disease"/>
            <person name="Wu L."/>
            <person name="Ma J."/>
        </authorList>
    </citation>
    <scope>NUCLEOTIDE SEQUENCE [LARGE SCALE GENOMIC DNA]</scope>
    <source>
        <strain evidence="3">CCUG 30340</strain>
    </source>
</reference>
<accession>A0ABV9QYR9</accession>
<evidence type="ECO:0000256" key="1">
    <source>
        <dbReference type="SAM" id="MobiDB-lite"/>
    </source>
</evidence>
<gene>
    <name evidence="2" type="ORF">ACFO6Q_16530</name>
</gene>